<comment type="caution">
    <text evidence="2">The sequence shown here is derived from an EMBL/GenBank/DDBJ whole genome shotgun (WGS) entry which is preliminary data.</text>
</comment>
<gene>
    <name evidence="2" type="ORF">BpHYR1_011146</name>
</gene>
<evidence type="ECO:0000313" key="2">
    <source>
        <dbReference type="EMBL" id="RNA14444.1"/>
    </source>
</evidence>
<evidence type="ECO:0000256" key="1">
    <source>
        <dbReference type="SAM" id="MobiDB-lite"/>
    </source>
</evidence>
<evidence type="ECO:0000313" key="3">
    <source>
        <dbReference type="Proteomes" id="UP000276133"/>
    </source>
</evidence>
<proteinExistence type="predicted"/>
<dbReference type="AlphaFoldDB" id="A0A3M7QTJ9"/>
<protein>
    <submittedName>
        <fullName evidence="2">Uncharacterized protein</fullName>
    </submittedName>
</protein>
<dbReference type="Proteomes" id="UP000276133">
    <property type="component" value="Unassembled WGS sequence"/>
</dbReference>
<feature type="non-terminal residue" evidence="2">
    <location>
        <position position="163"/>
    </location>
</feature>
<accession>A0A3M7QTJ9</accession>
<organism evidence="2 3">
    <name type="scientific">Brachionus plicatilis</name>
    <name type="common">Marine rotifer</name>
    <name type="synonym">Brachionus muelleri</name>
    <dbReference type="NCBI Taxonomy" id="10195"/>
    <lineage>
        <taxon>Eukaryota</taxon>
        <taxon>Metazoa</taxon>
        <taxon>Spiralia</taxon>
        <taxon>Gnathifera</taxon>
        <taxon>Rotifera</taxon>
        <taxon>Eurotatoria</taxon>
        <taxon>Monogononta</taxon>
        <taxon>Pseudotrocha</taxon>
        <taxon>Ploima</taxon>
        <taxon>Brachionidae</taxon>
        <taxon>Brachionus</taxon>
    </lineage>
</organism>
<feature type="compositionally biased region" description="Low complexity" evidence="1">
    <location>
        <begin position="1"/>
        <end position="25"/>
    </location>
</feature>
<feature type="region of interest" description="Disordered" evidence="1">
    <location>
        <begin position="1"/>
        <end position="49"/>
    </location>
</feature>
<keyword evidence="3" id="KW-1185">Reference proteome</keyword>
<sequence length="163" mass="16957">MLSAASAATAASAPVSSSSASSSNATTPGHPDPKSASSQKWSKSSEAAAAASAAAVDKKASWEINDWSFDSHSVSQPIPMQKKLAMNSLAEPNGCLLSPKSTDNVGLNLVNSILAEEHSPSVRELETRFKNVKLIENAKKSDAASAAAAQSAHYDHEQPVHYP</sequence>
<feature type="compositionally biased region" description="Low complexity" evidence="1">
    <location>
        <begin position="34"/>
        <end position="49"/>
    </location>
</feature>
<dbReference type="EMBL" id="REGN01005187">
    <property type="protein sequence ID" value="RNA14444.1"/>
    <property type="molecule type" value="Genomic_DNA"/>
</dbReference>
<reference evidence="2 3" key="1">
    <citation type="journal article" date="2018" name="Sci. Rep.">
        <title>Genomic signatures of local adaptation to the degree of environmental predictability in rotifers.</title>
        <authorList>
            <person name="Franch-Gras L."/>
            <person name="Hahn C."/>
            <person name="Garcia-Roger E.M."/>
            <person name="Carmona M.J."/>
            <person name="Serra M."/>
            <person name="Gomez A."/>
        </authorList>
    </citation>
    <scope>NUCLEOTIDE SEQUENCE [LARGE SCALE GENOMIC DNA]</scope>
    <source>
        <strain evidence="2">HYR1</strain>
    </source>
</reference>
<name>A0A3M7QTJ9_BRAPC</name>